<evidence type="ECO:0000256" key="4">
    <source>
        <dbReference type="ARBA" id="ARBA00022729"/>
    </source>
</evidence>
<name>A0A117RCM5_9ACTN</name>
<dbReference type="EMBL" id="LMWW01000022">
    <property type="protein sequence ID" value="KUN83505.1"/>
    <property type="molecule type" value="Genomic_DNA"/>
</dbReference>
<reference evidence="9 10" key="1">
    <citation type="submission" date="2015-10" db="EMBL/GenBank/DDBJ databases">
        <title>Draft genome sequence of Streptomyces griseoruber DSM 40281, type strain for the species Streptomyces griseoruber.</title>
        <authorList>
            <person name="Ruckert C."/>
            <person name="Winkler A."/>
            <person name="Kalinowski J."/>
            <person name="Kampfer P."/>
            <person name="Glaeser S."/>
        </authorList>
    </citation>
    <scope>NUCLEOTIDE SEQUENCE [LARGE SCALE GENOMIC DNA]</scope>
    <source>
        <strain evidence="9 10">DSM 40281</strain>
    </source>
</reference>
<dbReference type="InterPro" id="IPR010067">
    <property type="entry name" value="ABC_SsuA_sub-bd"/>
</dbReference>
<dbReference type="FunFam" id="3.40.190.10:FF:000050">
    <property type="entry name" value="Sulfonate ABC transporter substrate-binding protein"/>
    <property type="match status" value="1"/>
</dbReference>
<dbReference type="GO" id="GO:0016020">
    <property type="term" value="C:membrane"/>
    <property type="evidence" value="ECO:0007669"/>
    <property type="project" value="InterPro"/>
</dbReference>
<keyword evidence="4 7" id="KW-0732">Signal</keyword>
<evidence type="ECO:0000256" key="3">
    <source>
        <dbReference type="ARBA" id="ARBA00022448"/>
    </source>
</evidence>
<organism evidence="9 10">
    <name type="scientific">Streptomyces griseoruber</name>
    <dbReference type="NCBI Taxonomy" id="1943"/>
    <lineage>
        <taxon>Bacteria</taxon>
        <taxon>Bacillati</taxon>
        <taxon>Actinomycetota</taxon>
        <taxon>Actinomycetes</taxon>
        <taxon>Kitasatosporales</taxon>
        <taxon>Streptomycetaceae</taxon>
        <taxon>Streptomyces</taxon>
    </lineage>
</organism>
<comment type="similarity">
    <text evidence="2">Belongs to the bacterial solute-binding protein SsuA/TauA family.</text>
</comment>
<feature type="domain" description="Solute-binding protein family 3/N-terminal" evidence="8">
    <location>
        <begin position="52"/>
        <end position="278"/>
    </location>
</feature>
<dbReference type="PANTHER" id="PTHR30024:SF48">
    <property type="entry name" value="ABC TRANSPORTER SUBSTRATE-BINDING PROTEIN"/>
    <property type="match status" value="1"/>
</dbReference>
<feature type="chain" id="PRO_5007155367" description="Putative aliphatic sulfonates-binding protein" evidence="7">
    <location>
        <begin position="26"/>
        <end position="350"/>
    </location>
</feature>
<dbReference type="Pfam" id="PF09084">
    <property type="entry name" value="NMT1"/>
    <property type="match status" value="1"/>
</dbReference>
<dbReference type="AlphaFoldDB" id="A0A117RCM5"/>
<keyword evidence="10" id="KW-1185">Reference proteome</keyword>
<evidence type="ECO:0000256" key="5">
    <source>
        <dbReference type="ARBA" id="ARBA00055538"/>
    </source>
</evidence>
<comment type="caution">
    <text evidence="9">The sequence shown here is derived from an EMBL/GenBank/DDBJ whole genome shotgun (WGS) entry which is preliminary data.</text>
</comment>
<dbReference type="OrthoDB" id="506623at2"/>
<evidence type="ECO:0000313" key="10">
    <source>
        <dbReference type="Proteomes" id="UP000052982"/>
    </source>
</evidence>
<dbReference type="SUPFAM" id="SSF53850">
    <property type="entry name" value="Periplasmic binding protein-like II"/>
    <property type="match status" value="1"/>
</dbReference>
<dbReference type="PROSITE" id="PS51257">
    <property type="entry name" value="PROKAR_LIPOPROTEIN"/>
    <property type="match status" value="1"/>
</dbReference>
<protein>
    <recommendedName>
        <fullName evidence="6">Putative aliphatic sulfonates-binding protein</fullName>
    </recommendedName>
</protein>
<comment type="subcellular location">
    <subcellularLocation>
        <location evidence="1">Periplasm</location>
    </subcellularLocation>
</comment>
<evidence type="ECO:0000256" key="7">
    <source>
        <dbReference type="SAM" id="SignalP"/>
    </source>
</evidence>
<gene>
    <name evidence="9" type="ORF">AQJ64_17090</name>
</gene>
<feature type="signal peptide" evidence="7">
    <location>
        <begin position="1"/>
        <end position="25"/>
    </location>
</feature>
<comment type="function">
    <text evidence="5">Part of a binding-protein-dependent transport system for aliphatic sulfonates. Putative binding protein.</text>
</comment>
<dbReference type="Proteomes" id="UP000052982">
    <property type="component" value="Unassembled WGS sequence"/>
</dbReference>
<accession>A0A117RCM5</accession>
<dbReference type="STRING" id="1943.AQJ64_17090"/>
<evidence type="ECO:0000256" key="2">
    <source>
        <dbReference type="ARBA" id="ARBA00010742"/>
    </source>
</evidence>
<keyword evidence="3" id="KW-0813">Transport</keyword>
<dbReference type="PANTHER" id="PTHR30024">
    <property type="entry name" value="ALIPHATIC SULFONATES-BINDING PROTEIN-RELATED"/>
    <property type="match status" value="1"/>
</dbReference>
<sequence>MSRRSSRTVAAVGLLALGSTLVACASTSEAAAPLSSPSGSDAGNHPEWKKYTFTIGDNGGDGSQELAKITGVFDNAPYKVKFARFTYGPPLVQAAASGDIDLGSVGDVPPITGAAKEYGFKVVAVNRSLTPTQSNENIIVPKGSTLKSLKDLKGKKIAVPQGSSAHGLALNALKSVGLTPKDVKLVFLDPAAGATAFNTGKVDAWSIWNPQSAIAVKNGARILAKGLPPIDQTSSYYVASGSSLTDKTKRAALTDVLQRLAHEFAWAIRHEDKYAEAIAKEEGIPLDDAKASLKAFETRVTPVEKSDIEAEQKLADAFLEAGQITKKVDVSSITDNLLPAGYDSSKLSVG</sequence>
<dbReference type="GO" id="GO:0042626">
    <property type="term" value="F:ATPase-coupled transmembrane transporter activity"/>
    <property type="evidence" value="ECO:0007669"/>
    <property type="project" value="InterPro"/>
</dbReference>
<dbReference type="NCBIfam" id="TIGR01728">
    <property type="entry name" value="SsuA_fam"/>
    <property type="match status" value="1"/>
</dbReference>
<proteinExistence type="inferred from homology"/>
<dbReference type="Gene3D" id="3.40.190.10">
    <property type="entry name" value="Periplasmic binding protein-like II"/>
    <property type="match status" value="2"/>
</dbReference>
<dbReference type="InterPro" id="IPR015168">
    <property type="entry name" value="SsuA/THI5"/>
</dbReference>
<dbReference type="SMART" id="SM00062">
    <property type="entry name" value="PBPb"/>
    <property type="match status" value="1"/>
</dbReference>
<evidence type="ECO:0000259" key="8">
    <source>
        <dbReference type="SMART" id="SM00062"/>
    </source>
</evidence>
<evidence type="ECO:0000256" key="6">
    <source>
        <dbReference type="ARBA" id="ARBA00070228"/>
    </source>
</evidence>
<dbReference type="GO" id="GO:0042597">
    <property type="term" value="C:periplasmic space"/>
    <property type="evidence" value="ECO:0007669"/>
    <property type="project" value="UniProtKB-SubCell"/>
</dbReference>
<evidence type="ECO:0000256" key="1">
    <source>
        <dbReference type="ARBA" id="ARBA00004418"/>
    </source>
</evidence>
<evidence type="ECO:0000313" key="9">
    <source>
        <dbReference type="EMBL" id="KUN83505.1"/>
    </source>
</evidence>
<dbReference type="RefSeq" id="WP_055634944.1">
    <property type="nucleotide sequence ID" value="NZ_JBIRRP010000014.1"/>
</dbReference>
<dbReference type="InterPro" id="IPR001638">
    <property type="entry name" value="Solute-binding_3/MltF_N"/>
</dbReference>